<name>A0ACD0NZA0_9BASI</name>
<organism evidence="1 2">
    <name type="scientific">Violaceomyces palustris</name>
    <dbReference type="NCBI Taxonomy" id="1673888"/>
    <lineage>
        <taxon>Eukaryota</taxon>
        <taxon>Fungi</taxon>
        <taxon>Dikarya</taxon>
        <taxon>Basidiomycota</taxon>
        <taxon>Ustilaginomycotina</taxon>
        <taxon>Ustilaginomycetes</taxon>
        <taxon>Violaceomycetales</taxon>
        <taxon>Violaceomycetaceae</taxon>
        <taxon>Violaceomyces</taxon>
    </lineage>
</organism>
<reference evidence="1 2" key="1">
    <citation type="journal article" date="2018" name="Mol. Biol. Evol.">
        <title>Broad Genomic Sampling Reveals a Smut Pathogenic Ancestry of the Fungal Clade Ustilaginomycotina.</title>
        <authorList>
            <person name="Kijpornyongpan T."/>
            <person name="Mondo S.J."/>
            <person name="Barry K."/>
            <person name="Sandor L."/>
            <person name="Lee J."/>
            <person name="Lipzen A."/>
            <person name="Pangilinan J."/>
            <person name="LaButti K."/>
            <person name="Hainaut M."/>
            <person name="Henrissat B."/>
            <person name="Grigoriev I.V."/>
            <person name="Spatafora J.W."/>
            <person name="Aime M.C."/>
        </authorList>
    </citation>
    <scope>NUCLEOTIDE SEQUENCE [LARGE SCALE GENOMIC DNA]</scope>
    <source>
        <strain evidence="1 2">SA 807</strain>
    </source>
</reference>
<accession>A0ACD0NZA0</accession>
<sequence>MTIFHPKSKRKEVDEFPRHPLPSEEVEMMADNRSMRSFFLDFSQDKPSSRKKIFSHRSRKLSLSSNQEGGGGGDGGKDENSPPSSKQGGIVQRQRSISFSGSSKHNSAFDHALPPLPVISTTRGQNRDYQTGLPFQIIPPPLPEKPPVAATQTGRSEVKESRIPTANEWKLTQKNAANEIVELRSVKAVVHEEPKYAVQPPKVEGTVVKVGSVRTYTVETAVPSKAGSDFGRGKKSWDVSSSSLVEKSHPFAAKSFATEEGRRVPRQVKSNGASSSSKGKVLSRVVEVVNFPSGPDLPPESSVGPKSIDGMNGGASSYPMIREKEKPWSLPDFVTEIPEIQLRTDFQMDLKVPSMFESGEEAESPDTLGTVKLTTTASDAGKIHPGATDAKREGKDTVVHVGSASNPSMMVDQVERAKARLRKKGKASSTLNVVVMGGKGLGKSSWCELMIKSDIARDWKGASQRSLGGRNDVQRNKGADPKTGFIKLPDLEFTIPKRNASGSISKRGSSASSLLLGTKSKSSSEDREGRCAGGDKLILSMTDTPGIDFHDGDSVTVERQLRRVIDDIEGQFSKTLEEEGKPNRIPQDLLISCHFHLVLYFFDPERLAEVDPKRLPSSAHVAYMRSVNSLKELGGGGGHPPHGSRRKANSDRYRVDLPTPSNDERRKHGKGGIMRRRGRRRMKVSSKFSQEFQPRLPGMMEGSDFTNSTPEFSSGSDASSSGEEVEDGLSQEVEQEEEEDWEDLCSDEARFRPFLSPPNNEIYLLQRLSQRCAIVPVIGKADTVTENELREIRRGIKKAFRFSGIPLAGGALDDCEITGEGVRRDSTAGRRVESFLGQEDEISKKPFGEGGRRALHSRVSSEGIRSPQDDGKNTSYNEHGVKVIKLKTKRSFSVGGEILFNDYGLRGHSGCGRDNKTRSTTKLGLSNQRAFPDPLGSQESGLEESDVEPSLGSSQRGSFGTVQEPESTLAEAIRRIPFALISPESFKLPRSKSGSNYSSGASRKGPSWERTERKGNSVGRGSRSLAYLSDGSDFLREEEFSRHSEASVPPVPPLPPSSRSFSDHGKGGYETASRRRLTRDVQGSDHHQHAWRGGEGSDDRKGARFVRKYKWGTIDVLDPNHCDFLMARRCLLIQAKAFRAASQSKYENYRRVKLLARKSLALLSSREKESLMQKLRQL</sequence>
<proteinExistence type="predicted"/>
<evidence type="ECO:0000313" key="1">
    <source>
        <dbReference type="EMBL" id="PWN51102.1"/>
    </source>
</evidence>
<gene>
    <name evidence="1" type="ORF">IE53DRAFT_379215</name>
</gene>
<keyword evidence="2" id="KW-1185">Reference proteome</keyword>
<protein>
    <submittedName>
        <fullName evidence="1">Uncharacterized protein</fullName>
    </submittedName>
</protein>
<dbReference type="EMBL" id="KZ819870">
    <property type="protein sequence ID" value="PWN51102.1"/>
    <property type="molecule type" value="Genomic_DNA"/>
</dbReference>
<evidence type="ECO:0000313" key="2">
    <source>
        <dbReference type="Proteomes" id="UP000245626"/>
    </source>
</evidence>
<dbReference type="Proteomes" id="UP000245626">
    <property type="component" value="Unassembled WGS sequence"/>
</dbReference>